<evidence type="ECO:0000313" key="3">
    <source>
        <dbReference type="Proteomes" id="UP000246483"/>
    </source>
</evidence>
<dbReference type="Gene3D" id="2.60.40.1890">
    <property type="entry name" value="PCu(A)C copper chaperone"/>
    <property type="match status" value="1"/>
</dbReference>
<dbReference type="InterPro" id="IPR058248">
    <property type="entry name" value="Lxx211020-like"/>
</dbReference>
<comment type="caution">
    <text evidence="2">The sequence shown here is derived from an EMBL/GenBank/DDBJ whole genome shotgun (WGS) entry which is preliminary data.</text>
</comment>
<dbReference type="Pfam" id="PF04314">
    <property type="entry name" value="PCuAC"/>
    <property type="match status" value="1"/>
</dbReference>
<feature type="chain" id="PRO_5016322866" description="Copper(I)-binding protein" evidence="1">
    <location>
        <begin position="25"/>
        <end position="159"/>
    </location>
</feature>
<proteinExistence type="predicted"/>
<dbReference type="OrthoDB" id="9796962at2"/>
<sequence>MAFSLRLFLPLLGLLAFLGGPAHAQVRAHDAWARATVAQQKATGVFMQLTAAQDARLVQVQSPVAGVAEVHEMVQEGDIMRMRPLSALSLGAGQTVGLRPGGLHIMLMDLKQPIAAGSTLPLTLVFEGKDGSRQTLEVQAQVRALGAGATREHPGAGHH</sequence>
<name>A0A317RCL5_9BURK</name>
<feature type="signal peptide" evidence="1">
    <location>
        <begin position="1"/>
        <end position="24"/>
    </location>
</feature>
<dbReference type="AlphaFoldDB" id="A0A317RCL5"/>
<dbReference type="RefSeq" id="WP_040436261.1">
    <property type="nucleotide sequence ID" value="NZ_ALEE01000366.1"/>
</dbReference>
<protein>
    <recommendedName>
        <fullName evidence="4">Copper(I)-binding protein</fullName>
    </recommendedName>
</protein>
<organism evidence="2 3">
    <name type="scientific">Melaminivora alkalimesophila</name>
    <dbReference type="NCBI Taxonomy" id="1165852"/>
    <lineage>
        <taxon>Bacteria</taxon>
        <taxon>Pseudomonadati</taxon>
        <taxon>Pseudomonadota</taxon>
        <taxon>Betaproteobacteria</taxon>
        <taxon>Burkholderiales</taxon>
        <taxon>Comamonadaceae</taxon>
        <taxon>Melaminivora</taxon>
    </lineage>
</organism>
<dbReference type="SUPFAM" id="SSF110087">
    <property type="entry name" value="DR1885-like metal-binding protein"/>
    <property type="match status" value="1"/>
</dbReference>
<dbReference type="InterPro" id="IPR007410">
    <property type="entry name" value="LpqE-like"/>
</dbReference>
<dbReference type="Proteomes" id="UP000246483">
    <property type="component" value="Unassembled WGS sequence"/>
</dbReference>
<dbReference type="PANTHER" id="PTHR36302:SF1">
    <property type="entry name" value="COPPER CHAPERONE PCU(A)C"/>
    <property type="match status" value="1"/>
</dbReference>
<keyword evidence="3" id="KW-1185">Reference proteome</keyword>
<accession>A0A317RCL5</accession>
<evidence type="ECO:0000256" key="1">
    <source>
        <dbReference type="SAM" id="SignalP"/>
    </source>
</evidence>
<dbReference type="PANTHER" id="PTHR36302">
    <property type="entry name" value="BLR7088 PROTEIN"/>
    <property type="match status" value="1"/>
</dbReference>
<dbReference type="EMBL" id="QGUB01000002">
    <property type="protein sequence ID" value="PWW47646.1"/>
    <property type="molecule type" value="Genomic_DNA"/>
</dbReference>
<keyword evidence="1" id="KW-0732">Signal</keyword>
<evidence type="ECO:0008006" key="4">
    <source>
        <dbReference type="Google" id="ProtNLM"/>
    </source>
</evidence>
<reference evidence="2 3" key="1">
    <citation type="submission" date="2018-05" db="EMBL/GenBank/DDBJ databases">
        <title>Genomic Encyclopedia of Type Strains, Phase IV (KMG-IV): sequencing the most valuable type-strain genomes for metagenomic binning, comparative biology and taxonomic classification.</title>
        <authorList>
            <person name="Goeker M."/>
        </authorList>
    </citation>
    <scope>NUCLEOTIDE SEQUENCE [LARGE SCALE GENOMIC DNA]</scope>
    <source>
        <strain evidence="2 3">DSM 26006</strain>
    </source>
</reference>
<evidence type="ECO:0000313" key="2">
    <source>
        <dbReference type="EMBL" id="PWW47646.1"/>
    </source>
</evidence>
<dbReference type="InterPro" id="IPR036182">
    <property type="entry name" value="PCuAC_sf"/>
</dbReference>
<gene>
    <name evidence="2" type="ORF">DFR36_10218</name>
</gene>